<dbReference type="GO" id="GO:0016757">
    <property type="term" value="F:glycosyltransferase activity"/>
    <property type="evidence" value="ECO:0007669"/>
    <property type="project" value="UniProtKB-ARBA"/>
</dbReference>
<proteinExistence type="predicted"/>
<dbReference type="Gene3D" id="3.40.50.2000">
    <property type="entry name" value="Glycogen Phosphorylase B"/>
    <property type="match status" value="2"/>
</dbReference>
<dbReference type="SUPFAM" id="SSF53756">
    <property type="entry name" value="UDP-Glycosyltransferase/glycogen phosphorylase"/>
    <property type="match status" value="1"/>
</dbReference>
<reference evidence="2 3" key="1">
    <citation type="submission" date="2015-11" db="EMBL/GenBank/DDBJ databases">
        <title>Solirubrum puertoriconensis gen. nov. an environmental bacteria isolated in Puerto Rico.</title>
        <authorList>
            <person name="Cuebas-Irizarry M.F."/>
            <person name="Montalvo-Rodriguez R."/>
        </authorList>
    </citation>
    <scope>NUCLEOTIDE SEQUENCE [LARGE SCALE GENOMIC DNA]</scope>
    <source>
        <strain evidence="2 3">MC1A</strain>
    </source>
</reference>
<protein>
    <recommendedName>
        <fullName evidence="1">Glycosyltransferase subfamily 4-like N-terminal domain-containing protein</fullName>
    </recommendedName>
</protein>
<gene>
    <name evidence="2" type="ORF">ASU33_13685</name>
</gene>
<dbReference type="EMBL" id="LNAL01000007">
    <property type="protein sequence ID" value="KUG07842.1"/>
    <property type="molecule type" value="Genomic_DNA"/>
</dbReference>
<sequence length="413" mass="46346">MQRCLKWVKHLPEMGVEPTVITVDPEVAAYPVLDASLEADVPASVRVLRTGTLEPFGAYQKLTNRPIPHGGFANEGRPSFAQRAARFVRGNLFLPDPRRGWNRFVLRQVEELMQAGERFDAVLTSSPPHSTQLIGLELKRRYGLRWLADMRDPWTDIYYNQALHRTALARRIDARYERQVLEGADVVITTSSDTRRLLLGKASGLPTNKFVVLPNGYDEADFRLPSAPPADQLLITYVGTITGQYHVQPFLEEVAACVQRHSEVPLRLRFVGRVGKEVERQIAQTGLQDRTDLLEFVPHDQAVGYLLRSTALLLAIPDVPHNLGILPGKLFEYMAANKPIICIGPTASDAAHILDESHAGVAFGYDDRRDMQEHLEQLVSAWLQNPNLDLPAFSHSRYSRRALTQRLAGLIRG</sequence>
<dbReference type="Pfam" id="PF13579">
    <property type="entry name" value="Glyco_trans_4_4"/>
    <property type="match status" value="1"/>
</dbReference>
<dbReference type="AlphaFoldDB" id="A0A9X0HKZ8"/>
<organism evidence="2 3">
    <name type="scientific">Solirubrum puertoriconensis</name>
    <dbReference type="NCBI Taxonomy" id="1751427"/>
    <lineage>
        <taxon>Bacteria</taxon>
        <taxon>Pseudomonadati</taxon>
        <taxon>Bacteroidota</taxon>
        <taxon>Cytophagia</taxon>
        <taxon>Cytophagales</taxon>
    </lineage>
</organism>
<feature type="domain" description="Glycosyltransferase subfamily 4-like N-terminal" evidence="1">
    <location>
        <begin position="4"/>
        <end position="216"/>
    </location>
</feature>
<name>A0A9X0HKZ8_SOLP1</name>
<evidence type="ECO:0000313" key="2">
    <source>
        <dbReference type="EMBL" id="KUG07842.1"/>
    </source>
</evidence>
<evidence type="ECO:0000259" key="1">
    <source>
        <dbReference type="Pfam" id="PF13579"/>
    </source>
</evidence>
<dbReference type="PANTHER" id="PTHR12526">
    <property type="entry name" value="GLYCOSYLTRANSFERASE"/>
    <property type="match status" value="1"/>
</dbReference>
<dbReference type="CDD" id="cd03794">
    <property type="entry name" value="GT4_WbuB-like"/>
    <property type="match status" value="1"/>
</dbReference>
<keyword evidence="3" id="KW-1185">Reference proteome</keyword>
<accession>A0A9X0HKZ8</accession>
<comment type="caution">
    <text evidence="2">The sequence shown here is derived from an EMBL/GenBank/DDBJ whole genome shotgun (WGS) entry which is preliminary data.</text>
</comment>
<evidence type="ECO:0000313" key="3">
    <source>
        <dbReference type="Proteomes" id="UP000054223"/>
    </source>
</evidence>
<dbReference type="Proteomes" id="UP000054223">
    <property type="component" value="Unassembled WGS sequence"/>
</dbReference>
<dbReference type="OrthoDB" id="9794575at2"/>
<dbReference type="InterPro" id="IPR028098">
    <property type="entry name" value="Glyco_trans_4-like_N"/>
</dbReference>
<dbReference type="Pfam" id="PF13692">
    <property type="entry name" value="Glyco_trans_1_4"/>
    <property type="match status" value="1"/>
</dbReference>